<feature type="domain" description="Ice-binding protein C-terminal" evidence="2">
    <location>
        <begin position="215"/>
        <end position="237"/>
    </location>
</feature>
<protein>
    <recommendedName>
        <fullName evidence="2">Ice-binding protein C-terminal domain-containing protein</fullName>
    </recommendedName>
</protein>
<comment type="caution">
    <text evidence="3">The sequence shown here is derived from an EMBL/GenBank/DDBJ whole genome shotgun (WGS) entry which is preliminary data.</text>
</comment>
<organism evidence="3 4">
    <name type="scientific">Rubritalea halochordaticola</name>
    <dbReference type="NCBI Taxonomy" id="714537"/>
    <lineage>
        <taxon>Bacteria</taxon>
        <taxon>Pseudomonadati</taxon>
        <taxon>Verrucomicrobiota</taxon>
        <taxon>Verrucomicrobiia</taxon>
        <taxon>Verrucomicrobiales</taxon>
        <taxon>Rubritaleaceae</taxon>
        <taxon>Rubritalea</taxon>
    </lineage>
</organism>
<dbReference type="RefSeq" id="WP_346188371.1">
    <property type="nucleotide sequence ID" value="NZ_BAABRL010000005.1"/>
</dbReference>
<dbReference type="EMBL" id="BAABRL010000005">
    <property type="protein sequence ID" value="GAA5495598.1"/>
    <property type="molecule type" value="Genomic_DNA"/>
</dbReference>
<proteinExistence type="predicted"/>
<feature type="chain" id="PRO_5045828627" description="Ice-binding protein C-terminal domain-containing protein" evidence="1">
    <location>
        <begin position="21"/>
        <end position="239"/>
    </location>
</feature>
<reference evidence="3 4" key="1">
    <citation type="submission" date="2024-02" db="EMBL/GenBank/DDBJ databases">
        <title>Rubritalea halochordaticola NBRC 107102.</title>
        <authorList>
            <person name="Ichikawa N."/>
            <person name="Katano-Makiyama Y."/>
            <person name="Hidaka K."/>
        </authorList>
    </citation>
    <scope>NUCLEOTIDE SEQUENCE [LARGE SCALE GENOMIC DNA]</scope>
    <source>
        <strain evidence="3 4">NBRC 107102</strain>
    </source>
</reference>
<evidence type="ECO:0000313" key="3">
    <source>
        <dbReference type="EMBL" id="GAA5495598.1"/>
    </source>
</evidence>
<dbReference type="InterPro" id="IPR013424">
    <property type="entry name" value="Ice-binding_C"/>
</dbReference>
<keyword evidence="4" id="KW-1185">Reference proteome</keyword>
<accession>A0ABP9UZF0</accession>
<evidence type="ECO:0000313" key="4">
    <source>
        <dbReference type="Proteomes" id="UP001424741"/>
    </source>
</evidence>
<keyword evidence="1" id="KW-0732">Signal</keyword>
<feature type="signal peptide" evidence="1">
    <location>
        <begin position="1"/>
        <end position="20"/>
    </location>
</feature>
<dbReference type="NCBIfam" id="TIGR02595">
    <property type="entry name" value="PEP_CTERM"/>
    <property type="match status" value="1"/>
</dbReference>
<evidence type="ECO:0000259" key="2">
    <source>
        <dbReference type="Pfam" id="PF07589"/>
    </source>
</evidence>
<evidence type="ECO:0000256" key="1">
    <source>
        <dbReference type="SAM" id="SignalP"/>
    </source>
</evidence>
<dbReference type="Proteomes" id="UP001424741">
    <property type="component" value="Unassembled WGS sequence"/>
</dbReference>
<dbReference type="Pfam" id="PF07589">
    <property type="entry name" value="PEP-CTERM"/>
    <property type="match status" value="1"/>
</dbReference>
<sequence length="239" mass="24266">MKTPITLLTVVTGLITSANAATTFVISAQNNANTTTTVGSVSNNTIADDTDLSTNPTFTYTVTGLDIDGIGGNNDEVVIVLAVSGTTSADPAYIVTNPSNGNWMGIGGAGDNSVDQGETFTFSLISASTTLNGTTAGTAIFDGFLGGSIGKSGTANGNFTVNGETFNMPNATTDITLADQSQSVYTIATVDSGAGGADNIRPFSWDFQITADTAAVPEPSSTSLLSLAGLGLILRRRRA</sequence>
<name>A0ABP9UZF0_9BACT</name>
<gene>
    <name evidence="3" type="ORF">Rhal01_01777</name>
</gene>